<feature type="domain" description="Endonuclease/exonuclease/phosphatase" evidence="4">
    <location>
        <begin position="45"/>
        <end position="224"/>
    </location>
</feature>
<dbReference type="KEGG" id="pgin:FRZ67_03995"/>
<dbReference type="InterPro" id="IPR036691">
    <property type="entry name" value="Endo/exonu/phosph_ase_sf"/>
</dbReference>
<dbReference type="OrthoDB" id="5500612at2"/>
<protein>
    <recommendedName>
        <fullName evidence="4">Endonuclease/exonuclease/phosphatase domain-containing protein</fullName>
    </recommendedName>
</protein>
<comment type="similarity">
    <text evidence="1">Belongs to the DNase I family.</text>
</comment>
<accession>A0A5B8V540</accession>
<sequence>MPSFPKPSFAYTVNVSKEISALRTYMKSDAALKIPAATSKTLRIATWNIANLGEQDREDAHLQIIAEIISWFDIIAVQETKENYEHFKKIVAFAGRKYKFIFSDAAGNNERLAFIYDSNKVKVLEEVAEYAIPPSDYGDIKITGVPATFAGFDRSPFMVSFAAGNFQFTLMTVHLYYGDETPKKLGRRCLEAYAVARWADLRAKSKYTYNGIKDVFAMGDFNLPKIDKDDIIYKALVKRGLQLPAHTSLVYSNISNDQQYDQIAFLPGTKTRIKSDGIFPFDNAVFADIYATRKTSFKGYIKYYISDHRPMWIELDMQ</sequence>
<evidence type="ECO:0000256" key="2">
    <source>
        <dbReference type="ARBA" id="ARBA00022722"/>
    </source>
</evidence>
<dbReference type="Proteomes" id="UP000321533">
    <property type="component" value="Chromosome"/>
</dbReference>
<evidence type="ECO:0000259" key="4">
    <source>
        <dbReference type="Pfam" id="PF03372"/>
    </source>
</evidence>
<dbReference type="GO" id="GO:0006308">
    <property type="term" value="P:DNA catabolic process"/>
    <property type="evidence" value="ECO:0007669"/>
    <property type="project" value="InterPro"/>
</dbReference>
<dbReference type="GO" id="GO:0016787">
    <property type="term" value="F:hydrolase activity"/>
    <property type="evidence" value="ECO:0007669"/>
    <property type="project" value="UniProtKB-KW"/>
</dbReference>
<dbReference type="RefSeq" id="WP_147188294.1">
    <property type="nucleotide sequence ID" value="NZ_CP042435.1"/>
</dbReference>
<evidence type="ECO:0000313" key="5">
    <source>
        <dbReference type="EMBL" id="QEC66494.1"/>
    </source>
</evidence>
<dbReference type="Gene3D" id="3.60.10.10">
    <property type="entry name" value="Endonuclease/exonuclease/phosphatase"/>
    <property type="match status" value="1"/>
</dbReference>
<reference evidence="5 6" key="1">
    <citation type="journal article" date="2016" name="Int. J. Syst. Evol. Microbiol.">
        <title>Panacibacter ginsenosidivorans gen. nov., sp. nov., with ginsenoside converting activity isolated from soil of a ginseng field.</title>
        <authorList>
            <person name="Siddiqi M.Z."/>
            <person name="Muhammad Shafi S."/>
            <person name="Choi K.D."/>
            <person name="Im W.T."/>
        </authorList>
    </citation>
    <scope>NUCLEOTIDE SEQUENCE [LARGE SCALE GENOMIC DNA]</scope>
    <source>
        <strain evidence="5 6">Gsoil1550</strain>
    </source>
</reference>
<dbReference type="SUPFAM" id="SSF56219">
    <property type="entry name" value="DNase I-like"/>
    <property type="match status" value="1"/>
</dbReference>
<dbReference type="InterPro" id="IPR016202">
    <property type="entry name" value="DNase_I"/>
</dbReference>
<dbReference type="SMART" id="SM00476">
    <property type="entry name" value="DNaseIc"/>
    <property type="match status" value="1"/>
</dbReference>
<dbReference type="CDD" id="cd10283">
    <property type="entry name" value="MnuA_DNase1-like"/>
    <property type="match status" value="1"/>
</dbReference>
<organism evidence="5 6">
    <name type="scientific">Panacibacter ginsenosidivorans</name>
    <dbReference type="NCBI Taxonomy" id="1813871"/>
    <lineage>
        <taxon>Bacteria</taxon>
        <taxon>Pseudomonadati</taxon>
        <taxon>Bacteroidota</taxon>
        <taxon>Chitinophagia</taxon>
        <taxon>Chitinophagales</taxon>
        <taxon>Chitinophagaceae</taxon>
        <taxon>Panacibacter</taxon>
    </lineage>
</organism>
<proteinExistence type="inferred from homology"/>
<name>A0A5B8V540_9BACT</name>
<evidence type="ECO:0000256" key="3">
    <source>
        <dbReference type="ARBA" id="ARBA00022801"/>
    </source>
</evidence>
<evidence type="ECO:0000313" key="6">
    <source>
        <dbReference type="Proteomes" id="UP000321533"/>
    </source>
</evidence>
<gene>
    <name evidence="5" type="ORF">FRZ67_03995</name>
</gene>
<dbReference type="PANTHER" id="PTHR11371">
    <property type="entry name" value="DEOXYRIBONUCLEASE"/>
    <property type="match status" value="1"/>
</dbReference>
<dbReference type="AlphaFoldDB" id="A0A5B8V540"/>
<dbReference type="InterPro" id="IPR005135">
    <property type="entry name" value="Endo/exonuclease/phosphatase"/>
</dbReference>
<dbReference type="EMBL" id="CP042435">
    <property type="protein sequence ID" value="QEC66494.1"/>
    <property type="molecule type" value="Genomic_DNA"/>
</dbReference>
<keyword evidence="2" id="KW-0540">Nuclease</keyword>
<dbReference type="GO" id="GO:0004536">
    <property type="term" value="F:DNA nuclease activity"/>
    <property type="evidence" value="ECO:0007669"/>
    <property type="project" value="InterPro"/>
</dbReference>
<keyword evidence="6" id="KW-1185">Reference proteome</keyword>
<dbReference type="PANTHER" id="PTHR11371:SF31">
    <property type="entry name" value="EXTRACELLULAR NUCLEASE"/>
    <property type="match status" value="1"/>
</dbReference>
<evidence type="ECO:0000256" key="1">
    <source>
        <dbReference type="ARBA" id="ARBA00007359"/>
    </source>
</evidence>
<keyword evidence="3" id="KW-0378">Hydrolase</keyword>
<dbReference type="Pfam" id="PF03372">
    <property type="entry name" value="Exo_endo_phos"/>
    <property type="match status" value="1"/>
</dbReference>